<keyword evidence="3" id="KW-1185">Reference proteome</keyword>
<comment type="caution">
    <text evidence="2">The sequence shown here is derived from an EMBL/GenBank/DDBJ whole genome shotgun (WGS) entry which is preliminary data.</text>
</comment>
<evidence type="ECO:0000313" key="3">
    <source>
        <dbReference type="Proteomes" id="UP001172673"/>
    </source>
</evidence>
<dbReference type="AlphaFoldDB" id="A0AA38XHM3"/>
<reference evidence="2" key="1">
    <citation type="submission" date="2022-10" db="EMBL/GenBank/DDBJ databases">
        <title>Culturing micro-colonial fungi from biological soil crusts in the Mojave desert and describing Neophaeococcomyces mojavensis, and introducing the new genera and species Taxawa tesnikishii.</title>
        <authorList>
            <person name="Kurbessoian T."/>
            <person name="Stajich J.E."/>
        </authorList>
    </citation>
    <scope>NUCLEOTIDE SEQUENCE</scope>
    <source>
        <strain evidence="2">TK_41</strain>
    </source>
</reference>
<feature type="region of interest" description="Disordered" evidence="1">
    <location>
        <begin position="71"/>
        <end position="94"/>
    </location>
</feature>
<dbReference type="Proteomes" id="UP001172673">
    <property type="component" value="Unassembled WGS sequence"/>
</dbReference>
<organism evidence="2 3">
    <name type="scientific">Cladophialophora chaetospira</name>
    <dbReference type="NCBI Taxonomy" id="386627"/>
    <lineage>
        <taxon>Eukaryota</taxon>
        <taxon>Fungi</taxon>
        <taxon>Dikarya</taxon>
        <taxon>Ascomycota</taxon>
        <taxon>Pezizomycotina</taxon>
        <taxon>Eurotiomycetes</taxon>
        <taxon>Chaetothyriomycetidae</taxon>
        <taxon>Chaetothyriales</taxon>
        <taxon>Herpotrichiellaceae</taxon>
        <taxon>Cladophialophora</taxon>
    </lineage>
</organism>
<protein>
    <recommendedName>
        <fullName evidence="4">F-box domain-containing protein</fullName>
    </recommendedName>
</protein>
<dbReference type="EMBL" id="JAPDRK010000004">
    <property type="protein sequence ID" value="KAJ9613572.1"/>
    <property type="molecule type" value="Genomic_DNA"/>
</dbReference>
<name>A0AA38XHM3_9EURO</name>
<evidence type="ECO:0000256" key="1">
    <source>
        <dbReference type="SAM" id="MobiDB-lite"/>
    </source>
</evidence>
<proteinExistence type="predicted"/>
<feature type="region of interest" description="Disordered" evidence="1">
    <location>
        <begin position="1"/>
        <end position="31"/>
    </location>
</feature>
<sequence length="663" mass="76175">MGPGVNKFKRRGPRVLASFPPDKTESLNGAREVSRTKSWINKFKRKGPRVLATFPDESFDLARHLHSLGIDGHEADSSNTPSQPHCPQPPPREPPTLLNLPLEIRRMILRELRSFDKTIAIEEKWKDAKVAGYYNPAQPLPRQRTPATQVAFMLSDGRDTMIKTDLHVSALRCCKQLYYEGRHILRYENHFIGVDGFKSYDPIQTLLRIWGQVPFWDISQMKKIYRTPEFFVRRPELNMRFPELNIILRISNGVPTPTPGMVPNSSKVLLFPLICLELVCKVISCLPTVPGFVHHTHRPQPRCWLLFKDNLSARTLSRGHRDPKAFMTVLAQSLIDSLGKSIIGIKTAKYHSPEHFNQRFQANIARYPPPGCSEHEFQPFGSLTSSFMDQLRLRNTEGPQAALTRALIRLSKEWKEGERLAMRGADTTPARNHFSNMKQMICLISHDAYWRSLISANLKDRLTKAYHWACLRIATIPIMNEAKHMQAFVATETARLEALWAMAHLIDGTPPSRVGPAGWERQARLHLRKSELEYMTERTYWKMARSLVYATCFLAPPEMYDHVVNVVAKPEIPMWVAKFIWGSEPSTSEDIDIHRLMGAVEDDAFWLKSWNRMRGGRTEDNELMDRECFIEKWAKVKELVGRRFGRVGKCPYDPDMLLEGISS</sequence>
<gene>
    <name evidence="2" type="ORF">H2200_003514</name>
</gene>
<feature type="compositionally biased region" description="Pro residues" evidence="1">
    <location>
        <begin position="84"/>
        <end position="94"/>
    </location>
</feature>
<accession>A0AA38XHM3</accession>
<evidence type="ECO:0008006" key="4">
    <source>
        <dbReference type="Google" id="ProtNLM"/>
    </source>
</evidence>
<evidence type="ECO:0000313" key="2">
    <source>
        <dbReference type="EMBL" id="KAJ9613572.1"/>
    </source>
</evidence>